<evidence type="ECO:0000313" key="1">
    <source>
        <dbReference type="EMBL" id="PNX60657.1"/>
    </source>
</evidence>
<name>A0A2K3K2Y6_TRIPR</name>
<sequence length="43" mass="4942">SPGIAFEENIQATIRELEEEVKLLKNLKHPNIVVSLWILIMLV</sequence>
<proteinExistence type="predicted"/>
<dbReference type="Proteomes" id="UP000236291">
    <property type="component" value="Unassembled WGS sequence"/>
</dbReference>
<organism evidence="1 2">
    <name type="scientific">Trifolium pratense</name>
    <name type="common">Red clover</name>
    <dbReference type="NCBI Taxonomy" id="57577"/>
    <lineage>
        <taxon>Eukaryota</taxon>
        <taxon>Viridiplantae</taxon>
        <taxon>Streptophyta</taxon>
        <taxon>Embryophyta</taxon>
        <taxon>Tracheophyta</taxon>
        <taxon>Spermatophyta</taxon>
        <taxon>Magnoliopsida</taxon>
        <taxon>eudicotyledons</taxon>
        <taxon>Gunneridae</taxon>
        <taxon>Pentapetalae</taxon>
        <taxon>rosids</taxon>
        <taxon>fabids</taxon>
        <taxon>Fabales</taxon>
        <taxon>Fabaceae</taxon>
        <taxon>Papilionoideae</taxon>
        <taxon>50 kb inversion clade</taxon>
        <taxon>NPAAA clade</taxon>
        <taxon>Hologalegina</taxon>
        <taxon>IRL clade</taxon>
        <taxon>Trifolieae</taxon>
        <taxon>Trifolium</taxon>
    </lineage>
</organism>
<evidence type="ECO:0000313" key="2">
    <source>
        <dbReference type="Proteomes" id="UP000236291"/>
    </source>
</evidence>
<accession>A0A2K3K2Y6</accession>
<protein>
    <submittedName>
        <fullName evidence="1">Uncharacterized protein</fullName>
    </submittedName>
</protein>
<dbReference type="EMBL" id="ASHM01137779">
    <property type="protein sequence ID" value="PNX60657.1"/>
    <property type="molecule type" value="Genomic_DNA"/>
</dbReference>
<dbReference type="AlphaFoldDB" id="A0A2K3K2Y6"/>
<comment type="caution">
    <text evidence="1">The sequence shown here is derived from an EMBL/GenBank/DDBJ whole genome shotgun (WGS) entry which is preliminary data.</text>
</comment>
<reference evidence="1 2" key="1">
    <citation type="journal article" date="2014" name="Am. J. Bot.">
        <title>Genome assembly and annotation for red clover (Trifolium pratense; Fabaceae).</title>
        <authorList>
            <person name="Istvanek J."/>
            <person name="Jaros M."/>
            <person name="Krenek A."/>
            <person name="Repkova J."/>
        </authorList>
    </citation>
    <scope>NUCLEOTIDE SEQUENCE [LARGE SCALE GENOMIC DNA]</scope>
    <source>
        <strain evidence="2">cv. Tatra</strain>
        <tissue evidence="1">Young leaves</tissue>
    </source>
</reference>
<reference evidence="1 2" key="2">
    <citation type="journal article" date="2017" name="Front. Plant Sci.">
        <title>Gene Classification and Mining of Molecular Markers Useful in Red Clover (Trifolium pratense) Breeding.</title>
        <authorList>
            <person name="Istvanek J."/>
            <person name="Dluhosova J."/>
            <person name="Dluhos P."/>
            <person name="Patkova L."/>
            <person name="Nedelnik J."/>
            <person name="Repkova J."/>
        </authorList>
    </citation>
    <scope>NUCLEOTIDE SEQUENCE [LARGE SCALE GENOMIC DNA]</scope>
    <source>
        <strain evidence="2">cv. Tatra</strain>
        <tissue evidence="1">Young leaves</tissue>
    </source>
</reference>
<feature type="non-terminal residue" evidence="1">
    <location>
        <position position="1"/>
    </location>
</feature>
<gene>
    <name evidence="1" type="ORF">L195_g060291</name>
</gene>